<reference evidence="1 2" key="1">
    <citation type="submission" date="2024-07" db="EMBL/GenBank/DDBJ databases">
        <authorList>
            <person name="Tripathy S."/>
        </authorList>
    </citation>
    <scope>NUCLEOTIDE SEQUENCE [LARGE SCALE GENOMIC DNA]</scope>
    <source>
        <strain evidence="1 2">VB-61278_2</strain>
    </source>
</reference>
<gene>
    <name evidence="1" type="ORF">AB0759_05545</name>
</gene>
<organism evidence="1 2">
    <name type="scientific">Scytonema tolypothrichoides VB-61278_2</name>
    <dbReference type="NCBI Taxonomy" id="3232314"/>
    <lineage>
        <taxon>Bacteria</taxon>
        <taxon>Bacillati</taxon>
        <taxon>Cyanobacteriota</taxon>
        <taxon>Cyanophyceae</taxon>
        <taxon>Nostocales</taxon>
        <taxon>Scytonemataceae</taxon>
        <taxon>Scytonema</taxon>
    </lineage>
</organism>
<dbReference type="Pfam" id="PF03683">
    <property type="entry name" value="UPF0175"/>
    <property type="match status" value="1"/>
</dbReference>
<evidence type="ECO:0000313" key="1">
    <source>
        <dbReference type="EMBL" id="MFL9460096.1"/>
    </source>
</evidence>
<accession>A0ABW8WGJ6</accession>
<dbReference type="RefSeq" id="WP_202048596.1">
    <property type="nucleotide sequence ID" value="NZ_JBFQGM010000002.1"/>
</dbReference>
<dbReference type="EMBL" id="JBFQGM010000002">
    <property type="protein sequence ID" value="MFL9460096.1"/>
    <property type="molecule type" value="Genomic_DNA"/>
</dbReference>
<dbReference type="InterPro" id="IPR005368">
    <property type="entry name" value="UPF0175"/>
</dbReference>
<sequence>MTETEFKQEIALLLFESGKLSLGYASKLAEIDKIRFQQLLQERKIPLYSYEIEDFELDLKNLRELGRL</sequence>
<name>A0ABW8WGJ6_9CYAN</name>
<evidence type="ECO:0000313" key="2">
    <source>
        <dbReference type="Proteomes" id="UP001628874"/>
    </source>
</evidence>
<protein>
    <submittedName>
        <fullName evidence="1">UPF0175 family protein</fullName>
    </submittedName>
</protein>
<comment type="caution">
    <text evidence="1">The sequence shown here is derived from an EMBL/GenBank/DDBJ whole genome shotgun (WGS) entry which is preliminary data.</text>
</comment>
<proteinExistence type="predicted"/>
<keyword evidence="2" id="KW-1185">Reference proteome</keyword>
<dbReference type="Proteomes" id="UP001628874">
    <property type="component" value="Unassembled WGS sequence"/>
</dbReference>